<keyword evidence="4" id="KW-0413">Isomerase</keyword>
<evidence type="ECO:0000256" key="4">
    <source>
        <dbReference type="ARBA" id="ARBA00023235"/>
    </source>
</evidence>
<accession>A0A1G6KWX6</accession>
<dbReference type="OrthoDB" id="9762378at2"/>
<dbReference type="InterPro" id="IPR036724">
    <property type="entry name" value="Cobalamin-bd_sf"/>
</dbReference>
<comment type="cofactor">
    <cofactor evidence="1">
        <name>adenosylcob(III)alamin</name>
        <dbReference type="ChEBI" id="CHEBI:18408"/>
    </cofactor>
</comment>
<evidence type="ECO:0000313" key="8">
    <source>
        <dbReference type="EMBL" id="SDC35433.1"/>
    </source>
</evidence>
<dbReference type="Proteomes" id="UP000198943">
    <property type="component" value="Unassembled WGS sequence"/>
</dbReference>
<dbReference type="InterPro" id="IPR016176">
    <property type="entry name" value="Cbl-dep_enz_cat"/>
</dbReference>
<keyword evidence="3" id="KW-0846">Cobalamin</keyword>
<feature type="compositionally biased region" description="Basic and acidic residues" evidence="6">
    <location>
        <begin position="10"/>
        <end position="28"/>
    </location>
</feature>
<feature type="domain" description="Methylmalonyl-CoA mutase alpha/beta chain catalytic" evidence="7">
    <location>
        <begin position="70"/>
        <end position="572"/>
    </location>
</feature>
<organism evidence="8 9">
    <name type="scientific">Succiniclasticum ruminis</name>
    <dbReference type="NCBI Taxonomy" id="40841"/>
    <lineage>
        <taxon>Bacteria</taxon>
        <taxon>Bacillati</taxon>
        <taxon>Bacillota</taxon>
        <taxon>Negativicutes</taxon>
        <taxon>Acidaminococcales</taxon>
        <taxon>Acidaminococcaceae</taxon>
        <taxon>Succiniclasticum</taxon>
    </lineage>
</organism>
<dbReference type="EMBL" id="FMYW01000005">
    <property type="protein sequence ID" value="SDC35433.1"/>
    <property type="molecule type" value="Genomic_DNA"/>
</dbReference>
<protein>
    <submittedName>
        <fullName evidence="8">Methylmalonyl-CoA mutase</fullName>
    </submittedName>
</protein>
<dbReference type="PANTHER" id="PTHR48101">
    <property type="entry name" value="METHYLMALONYL-COA MUTASE, MITOCHONDRIAL-RELATED"/>
    <property type="match status" value="1"/>
</dbReference>
<dbReference type="RefSeq" id="WP_093730072.1">
    <property type="nucleotide sequence ID" value="NZ_FMYW01000005.1"/>
</dbReference>
<sequence>MAEETNIEQSKSKPMTDKELEELLRKSEQNASYPDVPFDEFTVPTPEEWVEACNELLKGKPFDKMMYTKNYEGITFDPIYTLRKWKDILPTDDYPGMGDFLRGSTVNGYVHEPWGIAQACDLTEPQENNELLKFEISKGSTVYHVRVDKATLAGVDVKDAEKPGDKGVSLTTVEDMHTMLDGLDLEKIPFMLYTGEASTRLLAMMVAALKAGGKKVEKLKGIVGADPIGELIKNGKTSESLDALYDQMAAAIKWAKKNAPGLRTVFVRSTVFSLGGAESVQEVAYTYAVAVEYVRQMMKRGLDIHDISQAIAFEFNQGANFFMEIAKLRAARQIWANIMKEFGTEEADRASFVHGRPASFTKTVIDPYVNMLRNCTQSFSSVVGGVNTYENEPFDELIRKGDTFSRRIARNIHIMLQEEFGMQAPIDQAGGSWAVEALTKQITEKIWAKFQEVEAAGGVIAALKDGSIQKGIADILAARFKALELRKDRAVGVNMYPNMTEEPLDPRPENTEEIKKILSANVDKYLADVDAKETDAKLAAVKAAGADALIDAEADAFTAGATIGQVAKAAAKEACCCEVAVEPIAEHHWTEKFEALRRDTEAYIAKTGKNVEVFLANMGPIPQHKARADFSTSFLQVGEFNVHLNNGFQDDEGKPNSRWEKAAAALKAGIDEAGTPYDCAVICSTDATYPEDVPGMAPLLKAANPTMKLFLAGAPAKGMEETYRNAGVDDFISVAANCFDILKDLQKRKGMIE</sequence>
<feature type="region of interest" description="Disordered" evidence="6">
    <location>
        <begin position="1"/>
        <end position="38"/>
    </location>
</feature>
<dbReference type="GO" id="GO:0031419">
    <property type="term" value="F:cobalamin binding"/>
    <property type="evidence" value="ECO:0007669"/>
    <property type="project" value="UniProtKB-KW"/>
</dbReference>
<dbReference type="Pfam" id="PF01642">
    <property type="entry name" value="MM_CoA_mutase"/>
    <property type="match status" value="1"/>
</dbReference>
<evidence type="ECO:0000256" key="2">
    <source>
        <dbReference type="ARBA" id="ARBA00008465"/>
    </source>
</evidence>
<dbReference type="InterPro" id="IPR006099">
    <property type="entry name" value="MeMalonylCoA_mutase_a/b_cat"/>
</dbReference>
<proteinExistence type="inferred from homology"/>
<keyword evidence="5" id="KW-0170">Cobalt</keyword>
<comment type="similarity">
    <text evidence="2">Belongs to the methylmalonyl-CoA mutase family.</text>
</comment>
<evidence type="ECO:0000259" key="7">
    <source>
        <dbReference type="Pfam" id="PF01642"/>
    </source>
</evidence>
<name>A0A1G6KWX6_9FIRM</name>
<dbReference type="SUPFAM" id="SSF51703">
    <property type="entry name" value="Cobalamin (vitamin B12)-dependent enzymes"/>
    <property type="match status" value="1"/>
</dbReference>
<dbReference type="GO" id="GO:0004494">
    <property type="term" value="F:methylmalonyl-CoA mutase activity"/>
    <property type="evidence" value="ECO:0007669"/>
    <property type="project" value="UniProtKB-EC"/>
</dbReference>
<evidence type="ECO:0000256" key="5">
    <source>
        <dbReference type="ARBA" id="ARBA00023285"/>
    </source>
</evidence>
<evidence type="ECO:0000256" key="1">
    <source>
        <dbReference type="ARBA" id="ARBA00001922"/>
    </source>
</evidence>
<evidence type="ECO:0000256" key="3">
    <source>
        <dbReference type="ARBA" id="ARBA00022628"/>
    </source>
</evidence>
<dbReference type="GO" id="GO:0005737">
    <property type="term" value="C:cytoplasm"/>
    <property type="evidence" value="ECO:0007669"/>
    <property type="project" value="TreeGrafter"/>
</dbReference>
<dbReference type="Gene3D" id="3.40.50.280">
    <property type="entry name" value="Cobalamin-binding domain"/>
    <property type="match status" value="1"/>
</dbReference>
<evidence type="ECO:0000313" key="9">
    <source>
        <dbReference type="Proteomes" id="UP000198943"/>
    </source>
</evidence>
<dbReference type="GO" id="GO:0046872">
    <property type="term" value="F:metal ion binding"/>
    <property type="evidence" value="ECO:0007669"/>
    <property type="project" value="InterPro"/>
</dbReference>
<dbReference type="GO" id="GO:0019678">
    <property type="term" value="P:propionate metabolic process, methylmalonyl pathway"/>
    <property type="evidence" value="ECO:0007669"/>
    <property type="project" value="TreeGrafter"/>
</dbReference>
<evidence type="ECO:0000256" key="6">
    <source>
        <dbReference type="SAM" id="MobiDB-lite"/>
    </source>
</evidence>
<gene>
    <name evidence="8" type="ORF">SAMN04487864_105147</name>
</gene>
<dbReference type="SUPFAM" id="SSF52242">
    <property type="entry name" value="Cobalamin (vitamin B12)-binding domain"/>
    <property type="match status" value="1"/>
</dbReference>
<dbReference type="PANTHER" id="PTHR48101:SF4">
    <property type="entry name" value="METHYLMALONYL-COA MUTASE, MITOCHONDRIAL"/>
    <property type="match status" value="1"/>
</dbReference>
<dbReference type="Gene3D" id="3.20.20.240">
    <property type="entry name" value="Methylmalonyl-CoA mutase"/>
    <property type="match status" value="1"/>
</dbReference>
<dbReference type="AlphaFoldDB" id="A0A1G6KWX6"/>
<reference evidence="9" key="1">
    <citation type="submission" date="2016-10" db="EMBL/GenBank/DDBJ databases">
        <authorList>
            <person name="Varghese N."/>
            <person name="Submissions S."/>
        </authorList>
    </citation>
    <scope>NUCLEOTIDE SEQUENCE [LARGE SCALE GENOMIC DNA]</scope>
    <source>
        <strain evidence="9">DSM 11005</strain>
    </source>
</reference>
<keyword evidence="9" id="KW-1185">Reference proteome</keyword>